<evidence type="ECO:0000256" key="6">
    <source>
        <dbReference type="SAM" id="Phobius"/>
    </source>
</evidence>
<dbReference type="Proteomes" id="UP000245396">
    <property type="component" value="Unassembled WGS sequence"/>
</dbReference>
<feature type="transmembrane region" description="Helical" evidence="6">
    <location>
        <begin position="161"/>
        <end position="181"/>
    </location>
</feature>
<keyword evidence="4 6" id="KW-1133">Transmembrane helix</keyword>
<sequence length="305" mass="32560">MSSPRAGDDLRPAIELAIGMAISGTVGVFALQSGQPTANIVFFRCVLGATSLVAWCMFIGRGRELIAFDRRGLLLGTLSGVFLVLNWLAIFEAFRLTSIGFATIIYHLQPFWIVLAGGFLLGEVITRSKYLWIATAFAGLLLVVGPKVGALSADHDFTLGMIYALLASMLYAASTLTVRMLGTTRPEALSVLHCLIGAVLFLPFVQTAAVPDTSEPAWLWLAGIGVIHTGIVYVLFYASYPRLPTTAIAVLAFLNPATALLSDFVVFGRAITLLQAAGLALILLAGVGVNLGWRFPTTVKARQQG</sequence>
<feature type="domain" description="EamA" evidence="7">
    <location>
        <begin position="17"/>
        <end position="144"/>
    </location>
</feature>
<feature type="transmembrane region" description="Helical" evidence="6">
    <location>
        <begin position="37"/>
        <end position="60"/>
    </location>
</feature>
<feature type="transmembrane region" description="Helical" evidence="6">
    <location>
        <begin position="12"/>
        <end position="31"/>
    </location>
</feature>
<evidence type="ECO:0000313" key="9">
    <source>
        <dbReference type="Proteomes" id="UP000245396"/>
    </source>
</evidence>
<dbReference type="EMBL" id="QGGG01000006">
    <property type="protein sequence ID" value="PWJ84152.1"/>
    <property type="molecule type" value="Genomic_DNA"/>
</dbReference>
<gene>
    <name evidence="8" type="ORF">C7441_10666</name>
</gene>
<dbReference type="PANTHER" id="PTHR32322:SF2">
    <property type="entry name" value="EAMA DOMAIN-CONTAINING PROTEIN"/>
    <property type="match status" value="1"/>
</dbReference>
<evidence type="ECO:0000256" key="3">
    <source>
        <dbReference type="ARBA" id="ARBA00022692"/>
    </source>
</evidence>
<reference evidence="8 9" key="1">
    <citation type="submission" date="2018-05" db="EMBL/GenBank/DDBJ databases">
        <title>Genomic Encyclopedia of Type Strains, Phase IV (KMG-IV): sequencing the most valuable type-strain genomes for metagenomic binning, comparative biology and taxonomic classification.</title>
        <authorList>
            <person name="Goeker M."/>
        </authorList>
    </citation>
    <scope>NUCLEOTIDE SEQUENCE [LARGE SCALE GENOMIC DNA]</scope>
    <source>
        <strain evidence="8 9">DSM 6986</strain>
    </source>
</reference>
<dbReference type="Pfam" id="PF00892">
    <property type="entry name" value="EamA"/>
    <property type="match status" value="2"/>
</dbReference>
<feature type="transmembrane region" description="Helical" evidence="6">
    <location>
        <begin position="188"/>
        <end position="205"/>
    </location>
</feature>
<feature type="transmembrane region" description="Helical" evidence="6">
    <location>
        <begin position="96"/>
        <end position="121"/>
    </location>
</feature>
<dbReference type="GO" id="GO:0016020">
    <property type="term" value="C:membrane"/>
    <property type="evidence" value="ECO:0007669"/>
    <property type="project" value="UniProtKB-SubCell"/>
</dbReference>
<evidence type="ECO:0000256" key="1">
    <source>
        <dbReference type="ARBA" id="ARBA00004141"/>
    </source>
</evidence>
<evidence type="ECO:0000256" key="5">
    <source>
        <dbReference type="ARBA" id="ARBA00023136"/>
    </source>
</evidence>
<feature type="transmembrane region" description="Helical" evidence="6">
    <location>
        <begin position="217"/>
        <end position="236"/>
    </location>
</feature>
<proteinExistence type="inferred from homology"/>
<comment type="similarity">
    <text evidence="2">Belongs to the EamA transporter family.</text>
</comment>
<keyword evidence="5 6" id="KW-0472">Membrane</keyword>
<name>A0A316C322_PSESE</name>
<evidence type="ECO:0000259" key="7">
    <source>
        <dbReference type="Pfam" id="PF00892"/>
    </source>
</evidence>
<keyword evidence="3 6" id="KW-0812">Transmembrane</keyword>
<comment type="caution">
    <text evidence="8">The sequence shown here is derived from an EMBL/GenBank/DDBJ whole genome shotgun (WGS) entry which is preliminary data.</text>
</comment>
<dbReference type="AlphaFoldDB" id="A0A316C322"/>
<feature type="transmembrane region" description="Helical" evidence="6">
    <location>
        <begin position="72"/>
        <end position="90"/>
    </location>
</feature>
<organism evidence="8 9">
    <name type="scientific">Pseudaminobacter salicylatoxidans</name>
    <dbReference type="NCBI Taxonomy" id="93369"/>
    <lineage>
        <taxon>Bacteria</taxon>
        <taxon>Pseudomonadati</taxon>
        <taxon>Pseudomonadota</taxon>
        <taxon>Alphaproteobacteria</taxon>
        <taxon>Hyphomicrobiales</taxon>
        <taxon>Phyllobacteriaceae</taxon>
        <taxon>Pseudaminobacter</taxon>
    </lineage>
</organism>
<dbReference type="InterPro" id="IPR037185">
    <property type="entry name" value="EmrE-like"/>
</dbReference>
<keyword evidence="9" id="KW-1185">Reference proteome</keyword>
<dbReference type="SUPFAM" id="SSF103481">
    <property type="entry name" value="Multidrug resistance efflux transporter EmrE"/>
    <property type="match status" value="2"/>
</dbReference>
<feature type="transmembrane region" description="Helical" evidence="6">
    <location>
        <begin position="273"/>
        <end position="293"/>
    </location>
</feature>
<feature type="transmembrane region" description="Helical" evidence="6">
    <location>
        <begin position="248"/>
        <end position="267"/>
    </location>
</feature>
<dbReference type="InterPro" id="IPR050638">
    <property type="entry name" value="AA-Vitamin_Transporters"/>
</dbReference>
<evidence type="ECO:0000313" key="8">
    <source>
        <dbReference type="EMBL" id="PWJ84152.1"/>
    </source>
</evidence>
<dbReference type="OrthoDB" id="9814238at2"/>
<evidence type="ECO:0000256" key="2">
    <source>
        <dbReference type="ARBA" id="ARBA00007362"/>
    </source>
</evidence>
<evidence type="ECO:0000256" key="4">
    <source>
        <dbReference type="ARBA" id="ARBA00022989"/>
    </source>
</evidence>
<dbReference type="InterPro" id="IPR000620">
    <property type="entry name" value="EamA_dom"/>
</dbReference>
<feature type="transmembrane region" description="Helical" evidence="6">
    <location>
        <begin position="130"/>
        <end position="149"/>
    </location>
</feature>
<dbReference type="RefSeq" id="WP_109612762.1">
    <property type="nucleotide sequence ID" value="NZ_QGGG01000006.1"/>
</dbReference>
<accession>A0A316C322</accession>
<comment type="subcellular location">
    <subcellularLocation>
        <location evidence="1">Membrane</location>
        <topology evidence="1">Multi-pass membrane protein</topology>
    </subcellularLocation>
</comment>
<protein>
    <submittedName>
        <fullName evidence="8">Threonine/homoserine efflux transporter RhtA</fullName>
    </submittedName>
</protein>
<dbReference type="PANTHER" id="PTHR32322">
    <property type="entry name" value="INNER MEMBRANE TRANSPORTER"/>
    <property type="match status" value="1"/>
</dbReference>
<feature type="domain" description="EamA" evidence="7">
    <location>
        <begin position="159"/>
        <end position="288"/>
    </location>
</feature>